<protein>
    <recommendedName>
        <fullName evidence="7">Probable purine permease</fullName>
    </recommendedName>
</protein>
<feature type="transmembrane region" description="Helical" evidence="7">
    <location>
        <begin position="74"/>
        <end position="93"/>
    </location>
</feature>
<dbReference type="OrthoDB" id="1717816at2759"/>
<dbReference type="GO" id="GO:0016020">
    <property type="term" value="C:membrane"/>
    <property type="evidence" value="ECO:0007669"/>
    <property type="project" value="UniProtKB-SubCell"/>
</dbReference>
<organism evidence="8 9">
    <name type="scientific">Vitis vinifera</name>
    <name type="common">Grape</name>
    <dbReference type="NCBI Taxonomy" id="29760"/>
    <lineage>
        <taxon>Eukaryota</taxon>
        <taxon>Viridiplantae</taxon>
        <taxon>Streptophyta</taxon>
        <taxon>Embryophyta</taxon>
        <taxon>Tracheophyta</taxon>
        <taxon>Spermatophyta</taxon>
        <taxon>Magnoliopsida</taxon>
        <taxon>eudicotyledons</taxon>
        <taxon>Gunneridae</taxon>
        <taxon>Pentapetalae</taxon>
        <taxon>rosids</taxon>
        <taxon>Vitales</taxon>
        <taxon>Vitaceae</taxon>
        <taxon>Viteae</taxon>
        <taxon>Vitis</taxon>
    </lineage>
</organism>
<keyword evidence="5 7" id="KW-1133">Transmembrane helix</keyword>
<dbReference type="eggNOG" id="ENOG502QVMQ">
    <property type="taxonomic scope" value="Eukaryota"/>
</dbReference>
<dbReference type="SUPFAM" id="SSF103481">
    <property type="entry name" value="Multidrug resistance efflux transporter EmrE"/>
    <property type="match status" value="1"/>
</dbReference>
<keyword evidence="4 7" id="KW-0812">Transmembrane</keyword>
<dbReference type="Proteomes" id="UP000009183">
    <property type="component" value="Chromosome 10"/>
</dbReference>
<evidence type="ECO:0000313" key="9">
    <source>
        <dbReference type="Proteomes" id="UP000009183"/>
    </source>
</evidence>
<dbReference type="ExpressionAtlas" id="F6HMH3">
    <property type="expression patterns" value="baseline and differential"/>
</dbReference>
<dbReference type="GO" id="GO:0015211">
    <property type="term" value="F:purine nucleoside transmembrane transporter activity"/>
    <property type="evidence" value="ECO:0007669"/>
    <property type="project" value="UniProtKB-UniRule"/>
</dbReference>
<dbReference type="InterPro" id="IPR030182">
    <property type="entry name" value="PUP_plant"/>
</dbReference>
<dbReference type="PANTHER" id="PTHR31376">
    <property type="entry name" value="OS09G0467300 PROTEIN-RELATED"/>
    <property type="match status" value="1"/>
</dbReference>
<evidence type="ECO:0000256" key="7">
    <source>
        <dbReference type="RuleBase" id="RU368015"/>
    </source>
</evidence>
<evidence type="ECO:0000256" key="3">
    <source>
        <dbReference type="ARBA" id="ARBA00022448"/>
    </source>
</evidence>
<evidence type="ECO:0000256" key="1">
    <source>
        <dbReference type="ARBA" id="ARBA00004141"/>
    </source>
</evidence>
<feature type="transmembrane region" description="Helical" evidence="7">
    <location>
        <begin position="170"/>
        <end position="188"/>
    </location>
</feature>
<dbReference type="STRING" id="29760.F6HMH3"/>
<keyword evidence="6 7" id="KW-0472">Membrane</keyword>
<name>F6HMH3_VITVI</name>
<accession>F6HMH3</accession>
<keyword evidence="3 7" id="KW-0813">Transport</keyword>
<proteinExistence type="inferred from homology"/>
<feature type="transmembrane region" description="Helical" evidence="7">
    <location>
        <begin position="203"/>
        <end position="228"/>
    </location>
</feature>
<evidence type="ECO:0000313" key="8">
    <source>
        <dbReference type="EMBL" id="CCB55762.1"/>
    </source>
</evidence>
<feature type="transmembrane region" description="Helical" evidence="7">
    <location>
        <begin position="114"/>
        <end position="135"/>
    </location>
</feature>
<dbReference type="GO" id="GO:0005345">
    <property type="term" value="F:purine nucleobase transmembrane transporter activity"/>
    <property type="evidence" value="ECO:0007669"/>
    <property type="project" value="UniProtKB-UniRule"/>
</dbReference>
<feature type="transmembrane region" description="Helical" evidence="7">
    <location>
        <begin position="240"/>
        <end position="260"/>
    </location>
</feature>
<dbReference type="AlphaFoldDB" id="F6HMH3"/>
<evidence type="ECO:0000256" key="2">
    <source>
        <dbReference type="ARBA" id="ARBA00006213"/>
    </source>
</evidence>
<reference evidence="9" key="1">
    <citation type="journal article" date="2007" name="Nature">
        <title>The grapevine genome sequence suggests ancestral hexaploidization in major angiosperm phyla.</title>
        <authorList>
            <consortium name="The French-Italian Public Consortium for Grapevine Genome Characterization."/>
            <person name="Jaillon O."/>
            <person name="Aury J.-M."/>
            <person name="Noel B."/>
            <person name="Policriti A."/>
            <person name="Clepet C."/>
            <person name="Casagrande A."/>
            <person name="Choisne N."/>
            <person name="Aubourg S."/>
            <person name="Vitulo N."/>
            <person name="Jubin C."/>
            <person name="Vezzi A."/>
            <person name="Legeai F."/>
            <person name="Hugueney P."/>
            <person name="Dasilva C."/>
            <person name="Horner D."/>
            <person name="Mica E."/>
            <person name="Jublot D."/>
            <person name="Poulain J."/>
            <person name="Bruyere C."/>
            <person name="Billault A."/>
            <person name="Segurens B."/>
            <person name="Gouyvenoux M."/>
            <person name="Ugarte E."/>
            <person name="Cattonaro F."/>
            <person name="Anthouard V."/>
            <person name="Vico V."/>
            <person name="Del Fabbro C."/>
            <person name="Alaux M."/>
            <person name="Di Gaspero G."/>
            <person name="Dumas V."/>
            <person name="Felice N."/>
            <person name="Paillard S."/>
            <person name="Juman I."/>
            <person name="Moroldo M."/>
            <person name="Scalabrin S."/>
            <person name="Canaguier A."/>
            <person name="Le Clainche I."/>
            <person name="Malacrida G."/>
            <person name="Durand E."/>
            <person name="Pesole G."/>
            <person name="Laucou V."/>
            <person name="Chatelet P."/>
            <person name="Merdinoglu D."/>
            <person name="Delledonne M."/>
            <person name="Pezzotti M."/>
            <person name="Lecharny A."/>
            <person name="Scarpelli C."/>
            <person name="Artiguenave F."/>
            <person name="Pe M.E."/>
            <person name="Valle G."/>
            <person name="Morgante M."/>
            <person name="Caboche M."/>
            <person name="Adam-Blondon A.-F."/>
            <person name="Weissenbach J."/>
            <person name="Quetier F."/>
            <person name="Wincker P."/>
        </authorList>
    </citation>
    <scope>NUCLEOTIDE SEQUENCE [LARGE SCALE GENOMIC DNA]</scope>
    <source>
        <strain evidence="9">cv. Pinot noir / PN40024</strain>
    </source>
</reference>
<comment type="similarity">
    <text evidence="2 7">Belongs to the purine permeases (TC 2.A.7.14) family.</text>
</comment>
<comment type="subcellular location">
    <subcellularLocation>
        <location evidence="1 7">Membrane</location>
        <topology evidence="1 7">Multi-pass membrane protein</topology>
    </subcellularLocation>
</comment>
<keyword evidence="9" id="KW-1185">Reference proteome</keyword>
<dbReference type="GO" id="GO:0022857">
    <property type="term" value="F:transmembrane transporter activity"/>
    <property type="evidence" value="ECO:0000318"/>
    <property type="project" value="GO_Central"/>
</dbReference>
<dbReference type="InParanoid" id="F6HMH3"/>
<evidence type="ECO:0000256" key="4">
    <source>
        <dbReference type="ARBA" id="ARBA00022692"/>
    </source>
</evidence>
<feature type="transmembrane region" description="Helical" evidence="7">
    <location>
        <begin position="39"/>
        <end position="62"/>
    </location>
</feature>
<feature type="transmembrane region" description="Helical" evidence="7">
    <location>
        <begin position="280"/>
        <end position="303"/>
    </location>
</feature>
<evidence type="ECO:0000256" key="5">
    <source>
        <dbReference type="ARBA" id="ARBA00022989"/>
    </source>
</evidence>
<dbReference type="PaxDb" id="29760-VIT_10s0003g02840.t01"/>
<gene>
    <name evidence="8" type="ordered locus">VIT_10s0003g02840</name>
</gene>
<sequence length="441" mass="49102">MGETRELQLQVMGYEAKEENSGEPDAGHQSTVPQIRGRIWWIQMGVYSFFLLSGQTVATLLGRLYFDKGGNSKWMSTFVQLAGFPLLLPFYCISLPKNPTTDSIHMDRPPALTFALLYVSLGILLAGDCLLYSYGLSYLPVSTYSLICASQLGFNALFSFFLNAQKFTPFIVNSLVLLTISSALLVFQTDDSSDSKKISKEKYITGFLCTVLASAGYALLISLTQLAFRKIIKRNTMRAMLDLIIYQSIVATCVAVAGLFASGEWKDLKKEMEGYELGKISYLMTLIWTAAGWDVFSIGAVGLIFDVSSLFSNVISTLGLPIIPVLALVFFHDKLDGVKVIAMLLAVWGFVSYMYQHYLDDSKSKAESGNVDQVSQASTSKEVSPRLFELTNTLKTVFIPTKDNRRLLHEFSCWNWHISVFILHWVHSSSDSSCTSLTNQD</sequence>
<feature type="transmembrane region" description="Helical" evidence="7">
    <location>
        <begin position="141"/>
        <end position="163"/>
    </location>
</feature>
<dbReference type="HOGENOM" id="CLU_043459_2_1_1"/>
<feature type="transmembrane region" description="Helical" evidence="7">
    <location>
        <begin position="310"/>
        <end position="331"/>
    </location>
</feature>
<dbReference type="InterPro" id="IPR037185">
    <property type="entry name" value="EmrE-like"/>
</dbReference>
<feature type="transmembrane region" description="Helical" evidence="7">
    <location>
        <begin position="337"/>
        <end position="355"/>
    </location>
</feature>
<evidence type="ECO:0000256" key="6">
    <source>
        <dbReference type="ARBA" id="ARBA00023136"/>
    </source>
</evidence>
<dbReference type="EMBL" id="FN595992">
    <property type="protein sequence ID" value="CCB55762.1"/>
    <property type="molecule type" value="Genomic_DNA"/>
</dbReference>
<dbReference type="PANTHER" id="PTHR31376:SF17">
    <property type="entry name" value="PURINE PERMEASE 21-RELATED"/>
    <property type="match status" value="1"/>
</dbReference>
<dbReference type="Pfam" id="PF16913">
    <property type="entry name" value="PUNUT"/>
    <property type="match status" value="1"/>
</dbReference>